<dbReference type="PANTHER" id="PTHR46494">
    <property type="entry name" value="CORA FAMILY METAL ION TRANSPORTER (EUROFUNG)"/>
    <property type="match status" value="1"/>
</dbReference>
<dbReference type="InterPro" id="IPR002523">
    <property type="entry name" value="MgTranspt_CorA/ZnTranspt_ZntB"/>
</dbReference>
<evidence type="ECO:0000256" key="7">
    <source>
        <dbReference type="ARBA" id="ARBA00023136"/>
    </source>
</evidence>
<evidence type="ECO:0000256" key="3">
    <source>
        <dbReference type="ARBA" id="ARBA00022448"/>
    </source>
</evidence>
<evidence type="ECO:0000256" key="8">
    <source>
        <dbReference type="SAM" id="Phobius"/>
    </source>
</evidence>
<evidence type="ECO:0000256" key="4">
    <source>
        <dbReference type="ARBA" id="ARBA00022475"/>
    </source>
</evidence>
<dbReference type="PANTHER" id="PTHR46494:SF1">
    <property type="entry name" value="CORA FAMILY METAL ION TRANSPORTER (EUROFUNG)"/>
    <property type="match status" value="1"/>
</dbReference>
<protein>
    <submittedName>
        <fullName evidence="9">Magnesium and cobalt transport protein CorA</fullName>
    </submittedName>
</protein>
<keyword evidence="3" id="KW-0813">Transport</keyword>
<sequence length="368" mass="41134">MAGRKWDMGATRRVGRVFARRPPGADAPLDLVGSGKLDGALVDWAYYRDGRRDTRIGSYVDALTRARRGDGFVWIGLFEPNEHQLAVVGNQFGLHKLALEDATEAHQRPKLERYGDTLFAVLKTVRYVPHDDLTATSEVVESGEVMVFCGPGFVITVRHGDHGELTGLRQELEKAPERLAAGPGAVLHAITDHVVDSYLAVADAVQADIDLIEIEMFSPRGWRNIDRVYQLKREVLELKRAVAPLTGPMRLLSTLPHPMIGDDIRNYFRDVDDHLLRVKEQVISFDELLSSILQAGLAQVQVSENDDMRRISAWVAIIAVPTLVAGVYGMNFDNMPELGWHYGYYGALGLMAVACTVLYLLFKRNRWL</sequence>
<evidence type="ECO:0000256" key="2">
    <source>
        <dbReference type="ARBA" id="ARBA00009765"/>
    </source>
</evidence>
<keyword evidence="10" id="KW-1185">Reference proteome</keyword>
<keyword evidence="7 8" id="KW-0472">Membrane</keyword>
<evidence type="ECO:0000256" key="6">
    <source>
        <dbReference type="ARBA" id="ARBA00022989"/>
    </source>
</evidence>
<dbReference type="Gene3D" id="1.20.58.340">
    <property type="entry name" value="Magnesium transport protein CorA, transmembrane region"/>
    <property type="match status" value="2"/>
</dbReference>
<dbReference type="InterPro" id="IPR045863">
    <property type="entry name" value="CorA_TM1_TM2"/>
</dbReference>
<organism evidence="9 10">
    <name type="scientific">Kribbella koreensis</name>
    <dbReference type="NCBI Taxonomy" id="57909"/>
    <lineage>
        <taxon>Bacteria</taxon>
        <taxon>Bacillati</taxon>
        <taxon>Actinomycetota</taxon>
        <taxon>Actinomycetes</taxon>
        <taxon>Propionibacteriales</taxon>
        <taxon>Kribbellaceae</taxon>
        <taxon>Kribbella</taxon>
    </lineage>
</organism>
<comment type="similarity">
    <text evidence="2">Belongs to the CorA metal ion transporter (MIT) (TC 1.A.35) family.</text>
</comment>
<dbReference type="Proteomes" id="UP001500542">
    <property type="component" value="Unassembled WGS sequence"/>
</dbReference>
<dbReference type="EMBL" id="BAAAHK010000022">
    <property type="protein sequence ID" value="GAA0961478.1"/>
    <property type="molecule type" value="Genomic_DNA"/>
</dbReference>
<comment type="caution">
    <text evidence="9">The sequence shown here is derived from an EMBL/GenBank/DDBJ whole genome shotgun (WGS) entry which is preliminary data.</text>
</comment>
<feature type="transmembrane region" description="Helical" evidence="8">
    <location>
        <begin position="311"/>
        <end position="330"/>
    </location>
</feature>
<reference evidence="9 10" key="1">
    <citation type="journal article" date="2019" name="Int. J. Syst. Evol. Microbiol.">
        <title>The Global Catalogue of Microorganisms (GCM) 10K type strain sequencing project: providing services to taxonomists for standard genome sequencing and annotation.</title>
        <authorList>
            <consortium name="The Broad Institute Genomics Platform"/>
            <consortium name="The Broad Institute Genome Sequencing Center for Infectious Disease"/>
            <person name="Wu L."/>
            <person name="Ma J."/>
        </authorList>
    </citation>
    <scope>NUCLEOTIDE SEQUENCE [LARGE SCALE GENOMIC DNA]</scope>
    <source>
        <strain evidence="9 10">JCM 10977</strain>
    </source>
</reference>
<dbReference type="RefSeq" id="WP_343982800.1">
    <property type="nucleotide sequence ID" value="NZ_BAAAHK010000022.1"/>
</dbReference>
<comment type="subcellular location">
    <subcellularLocation>
        <location evidence="1">Cell membrane</location>
        <topology evidence="1">Multi-pass membrane protein</topology>
    </subcellularLocation>
</comment>
<dbReference type="SUPFAM" id="SSF143865">
    <property type="entry name" value="CorA soluble domain-like"/>
    <property type="match status" value="1"/>
</dbReference>
<evidence type="ECO:0000256" key="1">
    <source>
        <dbReference type="ARBA" id="ARBA00004651"/>
    </source>
</evidence>
<evidence type="ECO:0000256" key="5">
    <source>
        <dbReference type="ARBA" id="ARBA00022692"/>
    </source>
</evidence>
<dbReference type="InterPro" id="IPR045861">
    <property type="entry name" value="CorA_cytoplasmic_dom"/>
</dbReference>
<keyword evidence="5 8" id="KW-0812">Transmembrane</keyword>
<dbReference type="CDD" id="cd12830">
    <property type="entry name" value="MtCorA-like"/>
    <property type="match status" value="1"/>
</dbReference>
<evidence type="ECO:0000313" key="9">
    <source>
        <dbReference type="EMBL" id="GAA0961478.1"/>
    </source>
</evidence>
<gene>
    <name evidence="9" type="ORF">GCM10009554_78010</name>
</gene>
<keyword evidence="6 8" id="KW-1133">Transmembrane helix</keyword>
<dbReference type="Pfam" id="PF01544">
    <property type="entry name" value="CorA"/>
    <property type="match status" value="1"/>
</dbReference>
<name>A0ABN1RQ19_9ACTN</name>
<keyword evidence="4" id="KW-1003">Cell membrane</keyword>
<proteinExistence type="inferred from homology"/>
<feature type="transmembrane region" description="Helical" evidence="8">
    <location>
        <begin position="342"/>
        <end position="362"/>
    </location>
</feature>
<accession>A0ABN1RQ19</accession>
<dbReference type="SUPFAM" id="SSF144083">
    <property type="entry name" value="Magnesium transport protein CorA, transmembrane region"/>
    <property type="match status" value="1"/>
</dbReference>
<evidence type="ECO:0000313" key="10">
    <source>
        <dbReference type="Proteomes" id="UP001500542"/>
    </source>
</evidence>
<dbReference type="Gene3D" id="3.30.460.20">
    <property type="entry name" value="CorA soluble domain-like"/>
    <property type="match status" value="1"/>
</dbReference>